<dbReference type="NCBIfam" id="TIGR00154">
    <property type="entry name" value="ispE"/>
    <property type="match status" value="1"/>
</dbReference>
<evidence type="ECO:0000256" key="2">
    <source>
        <dbReference type="ARBA" id="ARBA00012052"/>
    </source>
</evidence>
<keyword evidence="13" id="KW-1185">Reference proteome</keyword>
<evidence type="ECO:0000256" key="9">
    <source>
        <dbReference type="HAMAP-Rule" id="MF_00061"/>
    </source>
</evidence>
<evidence type="ECO:0000256" key="8">
    <source>
        <dbReference type="ARBA" id="ARBA00032554"/>
    </source>
</evidence>
<organism evidence="12 13">
    <name type="scientific">Cyclonatronum proteinivorum</name>
    <dbReference type="NCBI Taxonomy" id="1457365"/>
    <lineage>
        <taxon>Bacteria</taxon>
        <taxon>Pseudomonadati</taxon>
        <taxon>Balneolota</taxon>
        <taxon>Balneolia</taxon>
        <taxon>Balneolales</taxon>
        <taxon>Cyclonatronaceae</taxon>
        <taxon>Cyclonatronum</taxon>
    </lineage>
</organism>
<sequence>MSDIFVARSYAKINLGLFIRERLPNGYHDIETGFAFIDMSDRLEVRRAEQTRIRCNDPGVPTGKDNLIVKAITAFHQRYGTSGYFDISLQKTIPAGAGLGGGSSNAAVMLRLLSRIYELDIPLNELAELGAALGADVPVFVRAQTAIGTGTGTALSFVDFQPDFHIVTVWPGIHSNTAEAYGLCEPGGPPEIPLSEILTEYEPDEWNYLLRNDLEPGVISRYHHVGNIKDQFYDMGALYAAMSGSGSAVFGIFEQELTATDSYKYFLQLQYRANLTPPGFRPKHGVYLKA</sequence>
<name>A0A345UND0_9BACT</name>
<dbReference type="RefSeq" id="WP_114985119.1">
    <property type="nucleotide sequence ID" value="NZ_CP027806.1"/>
</dbReference>
<evidence type="ECO:0000256" key="7">
    <source>
        <dbReference type="ARBA" id="ARBA00022840"/>
    </source>
</evidence>
<dbReference type="InterPro" id="IPR014721">
    <property type="entry name" value="Ribsml_uS5_D2-typ_fold_subgr"/>
</dbReference>
<dbReference type="InterPro" id="IPR013750">
    <property type="entry name" value="GHMP_kinase_C_dom"/>
</dbReference>
<evidence type="ECO:0000256" key="3">
    <source>
        <dbReference type="ARBA" id="ARBA00017473"/>
    </source>
</evidence>
<evidence type="ECO:0000256" key="1">
    <source>
        <dbReference type="ARBA" id="ARBA00009684"/>
    </source>
</evidence>
<dbReference type="Pfam" id="PF00288">
    <property type="entry name" value="GHMP_kinases_N"/>
    <property type="match status" value="1"/>
</dbReference>
<keyword evidence="4 9" id="KW-0808">Transferase</keyword>
<comment type="catalytic activity">
    <reaction evidence="9">
        <text>4-CDP-2-C-methyl-D-erythritol + ATP = 4-CDP-2-C-methyl-D-erythritol 2-phosphate + ADP + H(+)</text>
        <dbReference type="Rhea" id="RHEA:18437"/>
        <dbReference type="ChEBI" id="CHEBI:15378"/>
        <dbReference type="ChEBI" id="CHEBI:30616"/>
        <dbReference type="ChEBI" id="CHEBI:57823"/>
        <dbReference type="ChEBI" id="CHEBI:57919"/>
        <dbReference type="ChEBI" id="CHEBI:456216"/>
        <dbReference type="EC" id="2.7.1.148"/>
    </reaction>
</comment>
<dbReference type="Gene3D" id="3.30.70.890">
    <property type="entry name" value="GHMP kinase, C-terminal domain"/>
    <property type="match status" value="1"/>
</dbReference>
<dbReference type="GO" id="GO:0019288">
    <property type="term" value="P:isopentenyl diphosphate biosynthetic process, methylerythritol 4-phosphate pathway"/>
    <property type="evidence" value="ECO:0007669"/>
    <property type="project" value="UniProtKB-UniRule"/>
</dbReference>
<gene>
    <name evidence="9" type="primary">ispE</name>
    <name evidence="12" type="ORF">CYPRO_2743</name>
</gene>
<dbReference type="PANTHER" id="PTHR43527:SF2">
    <property type="entry name" value="4-DIPHOSPHOCYTIDYL-2-C-METHYL-D-ERYTHRITOL KINASE, CHLOROPLASTIC"/>
    <property type="match status" value="1"/>
</dbReference>
<keyword evidence="5 9" id="KW-0547">Nucleotide-binding</keyword>
<dbReference type="HAMAP" id="MF_00061">
    <property type="entry name" value="IspE"/>
    <property type="match status" value="1"/>
</dbReference>
<dbReference type="InterPro" id="IPR036554">
    <property type="entry name" value="GHMP_kinase_C_sf"/>
</dbReference>
<dbReference type="KEGG" id="cprv:CYPRO_2743"/>
<dbReference type="PIRSF" id="PIRSF010376">
    <property type="entry name" value="IspE"/>
    <property type="match status" value="1"/>
</dbReference>
<evidence type="ECO:0000256" key="5">
    <source>
        <dbReference type="ARBA" id="ARBA00022741"/>
    </source>
</evidence>
<dbReference type="GO" id="GO:0050515">
    <property type="term" value="F:4-(cytidine 5'-diphospho)-2-C-methyl-D-erythritol kinase activity"/>
    <property type="evidence" value="ECO:0007669"/>
    <property type="project" value="UniProtKB-UniRule"/>
</dbReference>
<feature type="domain" description="GHMP kinase C-terminal" evidence="11">
    <location>
        <begin position="211"/>
        <end position="256"/>
    </location>
</feature>
<dbReference type="PANTHER" id="PTHR43527">
    <property type="entry name" value="4-DIPHOSPHOCYTIDYL-2-C-METHYL-D-ERYTHRITOL KINASE, CHLOROPLASTIC"/>
    <property type="match status" value="1"/>
</dbReference>
<keyword evidence="6 9" id="KW-0418">Kinase</keyword>
<dbReference type="EC" id="2.7.1.148" evidence="2 9"/>
<accession>A0A345UND0</accession>
<evidence type="ECO:0000313" key="12">
    <source>
        <dbReference type="EMBL" id="AXJ01982.1"/>
    </source>
</evidence>
<dbReference type="InterPro" id="IPR004424">
    <property type="entry name" value="IspE"/>
</dbReference>
<dbReference type="SUPFAM" id="SSF54211">
    <property type="entry name" value="Ribosomal protein S5 domain 2-like"/>
    <property type="match status" value="1"/>
</dbReference>
<feature type="domain" description="GHMP kinase N-terminal" evidence="10">
    <location>
        <begin position="66"/>
        <end position="141"/>
    </location>
</feature>
<comment type="function">
    <text evidence="9">Catalyzes the phosphorylation of the position 2 hydroxy group of 4-diphosphocytidyl-2C-methyl-D-erythritol.</text>
</comment>
<dbReference type="InterPro" id="IPR006204">
    <property type="entry name" value="GHMP_kinase_N_dom"/>
</dbReference>
<evidence type="ECO:0000256" key="4">
    <source>
        <dbReference type="ARBA" id="ARBA00022679"/>
    </source>
</evidence>
<keyword evidence="7 9" id="KW-0067">ATP-binding</keyword>
<dbReference type="SUPFAM" id="SSF55060">
    <property type="entry name" value="GHMP Kinase, C-terminal domain"/>
    <property type="match status" value="1"/>
</dbReference>
<dbReference type="Pfam" id="PF08544">
    <property type="entry name" value="GHMP_kinases_C"/>
    <property type="match status" value="1"/>
</dbReference>
<feature type="binding site" evidence="9">
    <location>
        <begin position="94"/>
        <end position="104"/>
    </location>
    <ligand>
        <name>ATP</name>
        <dbReference type="ChEBI" id="CHEBI:30616"/>
    </ligand>
</feature>
<dbReference type="AlphaFoldDB" id="A0A345UND0"/>
<dbReference type="GO" id="GO:0016114">
    <property type="term" value="P:terpenoid biosynthetic process"/>
    <property type="evidence" value="ECO:0007669"/>
    <property type="project" value="UniProtKB-UniRule"/>
</dbReference>
<dbReference type="UniPathway" id="UPA00056">
    <property type="reaction ID" value="UER00094"/>
</dbReference>
<protein>
    <recommendedName>
        <fullName evidence="3 9">4-diphosphocytidyl-2-C-methyl-D-erythritol kinase</fullName>
        <shortName evidence="9">CMK</shortName>
        <ecNumber evidence="2 9">2.7.1.148</ecNumber>
    </recommendedName>
    <alternativeName>
        <fullName evidence="8 9">4-(cytidine-5'-diphospho)-2-C-methyl-D-erythritol kinase</fullName>
    </alternativeName>
</protein>
<dbReference type="EMBL" id="CP027806">
    <property type="protein sequence ID" value="AXJ01982.1"/>
    <property type="molecule type" value="Genomic_DNA"/>
</dbReference>
<evidence type="ECO:0000256" key="6">
    <source>
        <dbReference type="ARBA" id="ARBA00022777"/>
    </source>
</evidence>
<dbReference type="InterPro" id="IPR020568">
    <property type="entry name" value="Ribosomal_Su5_D2-typ_SF"/>
</dbReference>
<comment type="similarity">
    <text evidence="1 9">Belongs to the GHMP kinase family. IspE subfamily.</text>
</comment>
<keyword evidence="9" id="KW-0414">Isoprene biosynthesis</keyword>
<dbReference type="OrthoDB" id="9809438at2"/>
<dbReference type="Proteomes" id="UP000254808">
    <property type="component" value="Chromosome"/>
</dbReference>
<dbReference type="GO" id="GO:0005524">
    <property type="term" value="F:ATP binding"/>
    <property type="evidence" value="ECO:0007669"/>
    <property type="project" value="UniProtKB-UniRule"/>
</dbReference>
<comment type="pathway">
    <text evidence="9">Isoprenoid biosynthesis; isopentenyl diphosphate biosynthesis via DXP pathway; isopentenyl diphosphate from 1-deoxy-D-xylulose 5-phosphate: step 3/6.</text>
</comment>
<reference evidence="12 13" key="1">
    <citation type="submission" date="2018-03" db="EMBL/GenBank/DDBJ databases">
        <title>Phenotypic and genomic properties of Cyclonatronum proteinivorum gen. nov., sp. nov., a haloalkaliphilic bacteroidete from soda lakes possessing Na+-translocating rhodopsin.</title>
        <authorList>
            <person name="Toshchakov S.V."/>
            <person name="Korzhenkov A."/>
            <person name="Samarov N.I."/>
            <person name="Kublanov I.V."/>
            <person name="Muntyan M.S."/>
            <person name="Sorokin D.Y."/>
        </authorList>
    </citation>
    <scope>NUCLEOTIDE SEQUENCE [LARGE SCALE GENOMIC DNA]</scope>
    <source>
        <strain evidence="12 13">Omega</strain>
    </source>
</reference>
<dbReference type="Gene3D" id="3.30.230.10">
    <property type="match status" value="1"/>
</dbReference>
<evidence type="ECO:0000259" key="11">
    <source>
        <dbReference type="Pfam" id="PF08544"/>
    </source>
</evidence>
<feature type="active site" evidence="9">
    <location>
        <position position="12"/>
    </location>
</feature>
<feature type="active site" evidence="9">
    <location>
        <position position="136"/>
    </location>
</feature>
<evidence type="ECO:0000313" key="13">
    <source>
        <dbReference type="Proteomes" id="UP000254808"/>
    </source>
</evidence>
<proteinExistence type="inferred from homology"/>
<evidence type="ECO:0000259" key="10">
    <source>
        <dbReference type="Pfam" id="PF00288"/>
    </source>
</evidence>